<evidence type="ECO:0000256" key="2">
    <source>
        <dbReference type="ARBA" id="ARBA00007613"/>
    </source>
</evidence>
<dbReference type="GO" id="GO:0009279">
    <property type="term" value="C:cell outer membrane"/>
    <property type="evidence" value="ECO:0007669"/>
    <property type="project" value="UniProtKB-SubCell"/>
</dbReference>
<gene>
    <name evidence="8" type="ORF">KI809_01250</name>
</gene>
<evidence type="ECO:0000256" key="1">
    <source>
        <dbReference type="ARBA" id="ARBA00004442"/>
    </source>
</evidence>
<keyword evidence="4" id="KW-1134">Transmembrane beta strand</keyword>
<evidence type="ECO:0000256" key="4">
    <source>
        <dbReference type="ARBA" id="ARBA00022452"/>
    </source>
</evidence>
<keyword evidence="6" id="KW-0472">Membrane</keyword>
<evidence type="ECO:0000313" key="8">
    <source>
        <dbReference type="EMBL" id="MBT0662910.1"/>
    </source>
</evidence>
<dbReference type="Pfam" id="PF02321">
    <property type="entry name" value="OEP"/>
    <property type="match status" value="2"/>
</dbReference>
<dbReference type="GO" id="GO:0015288">
    <property type="term" value="F:porin activity"/>
    <property type="evidence" value="ECO:0007669"/>
    <property type="project" value="TreeGrafter"/>
</dbReference>
<dbReference type="SUPFAM" id="SSF56954">
    <property type="entry name" value="Outer membrane efflux proteins (OEP)"/>
    <property type="match status" value="1"/>
</dbReference>
<sequence length="482" mass="53573">MLTANADAQENTLKLSVKDAVKFAVERNLDVKTELYNPAQAEADIRKNRAIYETHLTADTSYNQSTTYSPSLGGGVDQKEFNFTPGAYKLLPTGGTVNLSFDNSYKKNSVATTLGSYWESMLNLSLSQPLLKNFGRDSTELNIKVAELSKDASVKRFKTKLLTVVAQVNSEYFLLHSLKEDLVSKRTSLELAQRILKETEARVKAGVLPAMEILNAQFGVSSREKDTIDAEKAVKDQEDILRVLLQLDGSAEIIPTDAPNRTEYTLNEDDAIKKALSGRPELDDLKFQLTSSEIQTRVLKGRTLPDLSLTSSVGLMGLGDTYGRDFERLGSTDYPIWSVGLKLDYPLGNQSAENDFRKSKLRTEQIRTQLEALNSSLASEVRTAIRAVTSSYKQLDVADRGRAYAEERLKAYLKKSEVGLATNKDVLDVENDLSTARTNQIKAQVAYTNALSQYWKSTGELLDREGIKVNSSQADNLYNKSR</sequence>
<reference evidence="8 9" key="1">
    <citation type="submission" date="2021-05" db="EMBL/GenBank/DDBJ databases">
        <title>The draft genome of Geobacter pelophilus DSM 12255.</title>
        <authorList>
            <person name="Xu Z."/>
            <person name="Masuda Y."/>
            <person name="Itoh H."/>
            <person name="Senoo K."/>
        </authorList>
    </citation>
    <scope>NUCLEOTIDE SEQUENCE [LARGE SCALE GENOMIC DNA]</scope>
    <source>
        <strain evidence="8 9">DSM 12255</strain>
    </source>
</reference>
<dbReference type="InterPro" id="IPR051906">
    <property type="entry name" value="TolC-like"/>
</dbReference>
<dbReference type="GO" id="GO:1990281">
    <property type="term" value="C:efflux pump complex"/>
    <property type="evidence" value="ECO:0007669"/>
    <property type="project" value="TreeGrafter"/>
</dbReference>
<dbReference type="EMBL" id="JAHCVJ010000001">
    <property type="protein sequence ID" value="MBT0662910.1"/>
    <property type="molecule type" value="Genomic_DNA"/>
</dbReference>
<dbReference type="Proteomes" id="UP000811899">
    <property type="component" value="Unassembled WGS sequence"/>
</dbReference>
<evidence type="ECO:0000313" key="9">
    <source>
        <dbReference type="Proteomes" id="UP000811899"/>
    </source>
</evidence>
<evidence type="ECO:0000256" key="3">
    <source>
        <dbReference type="ARBA" id="ARBA00022448"/>
    </source>
</evidence>
<evidence type="ECO:0000256" key="5">
    <source>
        <dbReference type="ARBA" id="ARBA00022692"/>
    </source>
</evidence>
<dbReference type="AlphaFoldDB" id="A0AAW4KZD1"/>
<evidence type="ECO:0000256" key="6">
    <source>
        <dbReference type="ARBA" id="ARBA00023136"/>
    </source>
</evidence>
<keyword evidence="5" id="KW-0812">Transmembrane</keyword>
<keyword evidence="7" id="KW-0998">Cell outer membrane</keyword>
<keyword evidence="9" id="KW-1185">Reference proteome</keyword>
<dbReference type="InterPro" id="IPR003423">
    <property type="entry name" value="OMP_efflux"/>
</dbReference>
<comment type="subcellular location">
    <subcellularLocation>
        <location evidence="1">Cell outer membrane</location>
    </subcellularLocation>
</comment>
<dbReference type="PANTHER" id="PTHR30026">
    <property type="entry name" value="OUTER MEMBRANE PROTEIN TOLC"/>
    <property type="match status" value="1"/>
</dbReference>
<keyword evidence="3" id="KW-0813">Transport</keyword>
<proteinExistence type="inferred from homology"/>
<comment type="similarity">
    <text evidence="2">Belongs to the outer membrane factor (OMF) (TC 1.B.17) family.</text>
</comment>
<evidence type="ECO:0000256" key="7">
    <source>
        <dbReference type="ARBA" id="ARBA00023237"/>
    </source>
</evidence>
<organism evidence="8 9">
    <name type="scientific">Geoanaerobacter pelophilus</name>
    <dbReference type="NCBI Taxonomy" id="60036"/>
    <lineage>
        <taxon>Bacteria</taxon>
        <taxon>Pseudomonadati</taxon>
        <taxon>Thermodesulfobacteriota</taxon>
        <taxon>Desulfuromonadia</taxon>
        <taxon>Geobacterales</taxon>
        <taxon>Geobacteraceae</taxon>
        <taxon>Geoanaerobacter</taxon>
    </lineage>
</organism>
<name>A0AAW4KZD1_9BACT</name>
<dbReference type="PANTHER" id="PTHR30026:SF23">
    <property type="entry name" value="TO APRF-PUTATIVE OUTER MEMBRANE EFFLUX PROTEIN OR SECRETED ALKALINE PHOSPHATASE-RELATED"/>
    <property type="match status" value="1"/>
</dbReference>
<dbReference type="GO" id="GO:0015562">
    <property type="term" value="F:efflux transmembrane transporter activity"/>
    <property type="evidence" value="ECO:0007669"/>
    <property type="project" value="InterPro"/>
</dbReference>
<accession>A0AAW4KZD1</accession>
<protein>
    <submittedName>
        <fullName evidence="8">TolC family protein</fullName>
    </submittedName>
</protein>
<dbReference type="Gene3D" id="1.20.1600.10">
    <property type="entry name" value="Outer membrane efflux proteins (OEP)"/>
    <property type="match status" value="1"/>
</dbReference>
<comment type="caution">
    <text evidence="8">The sequence shown here is derived from an EMBL/GenBank/DDBJ whole genome shotgun (WGS) entry which is preliminary data.</text>
</comment>